<accession>A0A7S4AM16</accession>
<dbReference type="GO" id="GO:0033328">
    <property type="term" value="F:peroxisome membrane targeting sequence binding"/>
    <property type="evidence" value="ECO:0007669"/>
    <property type="project" value="TreeGrafter"/>
</dbReference>
<dbReference type="Pfam" id="PF04614">
    <property type="entry name" value="Pex19"/>
    <property type="match status" value="1"/>
</dbReference>
<sequence length="398" mass="42875">MSESIALDMDMDAMLDDVLDELDDDDENDDANGNASDADSDGVRQDAARQRNEGPALSDPEKPVATNAKAKHNRRVPFGPDRPPPATAATSSSNNKPNSNPSDQEQILTDSFERMFKQLATRDVKQIQSELLEATSAASTTNDATSTSSSATTNATDSTPSQKTKSKKNNDSATKRKTPKSGKNSKPASGPTTSDEEKLLQGLFQGLMTATTNGDGGTEADDSDNDAGIPNLDDLFAGLGGAATGGSDNDGDGDFNTDDFMDGMMEQLLSKELMYEPMQQVTAKFPSWLESNKDKITPEEWDQRNCQYECFQRLVQAYENEDDKGAGSASTKSSQTQRLLELMQQVQEYGQPPPEIINEIAPGLELDEEGLPKINMPGGMMPPFMGGGNPGEEECLIM</sequence>
<dbReference type="PANTHER" id="PTHR12774">
    <property type="entry name" value="PEROXISOMAL BIOGENESIS FACTOR 19"/>
    <property type="match status" value="1"/>
</dbReference>
<dbReference type="GO" id="GO:0005778">
    <property type="term" value="C:peroxisomal membrane"/>
    <property type="evidence" value="ECO:0007669"/>
    <property type="project" value="TreeGrafter"/>
</dbReference>
<feature type="region of interest" description="Disordered" evidence="1">
    <location>
        <begin position="369"/>
        <end position="398"/>
    </location>
</feature>
<gene>
    <name evidence="2" type="ORF">PAUS00366_LOCUS12600</name>
</gene>
<evidence type="ECO:0000313" key="2">
    <source>
        <dbReference type="EMBL" id="CAE0719846.1"/>
    </source>
</evidence>
<feature type="compositionally biased region" description="Low complexity" evidence="1">
    <location>
        <begin position="134"/>
        <end position="159"/>
    </location>
</feature>
<dbReference type="InterPro" id="IPR006708">
    <property type="entry name" value="Pex19"/>
</dbReference>
<feature type="compositionally biased region" description="Polar residues" evidence="1">
    <location>
        <begin position="181"/>
        <end position="193"/>
    </location>
</feature>
<feature type="compositionally biased region" description="Acidic residues" evidence="1">
    <location>
        <begin position="9"/>
        <end position="30"/>
    </location>
</feature>
<protein>
    <recommendedName>
        <fullName evidence="3">Peroxin-19</fullName>
    </recommendedName>
</protein>
<dbReference type="EMBL" id="HBIX01017476">
    <property type="protein sequence ID" value="CAE0719846.1"/>
    <property type="molecule type" value="Transcribed_RNA"/>
</dbReference>
<organism evidence="2">
    <name type="scientific">Pseudo-nitzschia australis</name>
    <dbReference type="NCBI Taxonomy" id="44445"/>
    <lineage>
        <taxon>Eukaryota</taxon>
        <taxon>Sar</taxon>
        <taxon>Stramenopiles</taxon>
        <taxon>Ochrophyta</taxon>
        <taxon>Bacillariophyta</taxon>
        <taxon>Bacillariophyceae</taxon>
        <taxon>Bacillariophycidae</taxon>
        <taxon>Bacillariales</taxon>
        <taxon>Bacillariaceae</taxon>
        <taxon>Pseudo-nitzschia</taxon>
    </lineage>
</organism>
<feature type="compositionally biased region" description="Acidic residues" evidence="1">
    <location>
        <begin position="249"/>
        <end position="259"/>
    </location>
</feature>
<dbReference type="InterPro" id="IPR038322">
    <property type="entry name" value="Pex19_C_sf"/>
</dbReference>
<dbReference type="GO" id="GO:0045046">
    <property type="term" value="P:protein import into peroxisome membrane"/>
    <property type="evidence" value="ECO:0007669"/>
    <property type="project" value="TreeGrafter"/>
</dbReference>
<feature type="compositionally biased region" description="Low complexity" evidence="1">
    <location>
        <begin position="87"/>
        <end position="102"/>
    </location>
</feature>
<dbReference type="AlphaFoldDB" id="A0A7S4AM16"/>
<feature type="compositionally biased region" description="Basic and acidic residues" evidence="1">
    <location>
        <begin position="41"/>
        <end position="52"/>
    </location>
</feature>
<evidence type="ECO:0008006" key="3">
    <source>
        <dbReference type="Google" id="ProtNLM"/>
    </source>
</evidence>
<reference evidence="2" key="1">
    <citation type="submission" date="2021-01" db="EMBL/GenBank/DDBJ databases">
        <authorList>
            <person name="Corre E."/>
            <person name="Pelletier E."/>
            <person name="Niang G."/>
            <person name="Scheremetjew M."/>
            <person name="Finn R."/>
            <person name="Kale V."/>
            <person name="Holt S."/>
            <person name="Cochrane G."/>
            <person name="Meng A."/>
            <person name="Brown T."/>
            <person name="Cohen L."/>
        </authorList>
    </citation>
    <scope>NUCLEOTIDE SEQUENCE</scope>
    <source>
        <strain evidence="2">10249 10 AB</strain>
    </source>
</reference>
<feature type="region of interest" description="Disordered" evidence="1">
    <location>
        <begin position="1"/>
        <end position="110"/>
    </location>
</feature>
<feature type="region of interest" description="Disordered" evidence="1">
    <location>
        <begin position="133"/>
        <end position="259"/>
    </location>
</feature>
<dbReference type="PANTHER" id="PTHR12774:SF2">
    <property type="entry name" value="PEROXISOMAL BIOGENESIS FACTOR 19"/>
    <property type="match status" value="1"/>
</dbReference>
<feature type="compositionally biased region" description="Low complexity" evidence="1">
    <location>
        <begin position="375"/>
        <end position="384"/>
    </location>
</feature>
<evidence type="ECO:0000256" key="1">
    <source>
        <dbReference type="SAM" id="MobiDB-lite"/>
    </source>
</evidence>
<name>A0A7S4AM16_9STRA</name>
<dbReference type="Gene3D" id="1.20.120.900">
    <property type="entry name" value="Pex19, mPTS binding domain"/>
    <property type="match status" value="1"/>
</dbReference>
<proteinExistence type="predicted"/>